<protein>
    <recommendedName>
        <fullName evidence="3">DUF4124 domain-containing protein</fullName>
    </recommendedName>
</protein>
<gene>
    <name evidence="1" type="ORF">GCM10007933_37980</name>
</gene>
<name>A0ABQ6FG97_9RHOO</name>
<dbReference type="EMBL" id="BSPX01000084">
    <property type="protein sequence ID" value="GLT24321.1"/>
    <property type="molecule type" value="Genomic_DNA"/>
</dbReference>
<dbReference type="Proteomes" id="UP001157167">
    <property type="component" value="Unassembled WGS sequence"/>
</dbReference>
<evidence type="ECO:0000313" key="1">
    <source>
        <dbReference type="EMBL" id="GLT24321.1"/>
    </source>
</evidence>
<proteinExistence type="predicted"/>
<accession>A0ABQ6FG97</accession>
<reference evidence="2" key="1">
    <citation type="journal article" date="2019" name="Int. J. Syst. Evol. Microbiol.">
        <title>The Global Catalogue of Microorganisms (GCM) 10K type strain sequencing project: providing services to taxonomists for standard genome sequencing and annotation.</title>
        <authorList>
            <consortium name="The Broad Institute Genomics Platform"/>
            <consortium name="The Broad Institute Genome Sequencing Center for Infectious Disease"/>
            <person name="Wu L."/>
            <person name="Ma J."/>
        </authorList>
    </citation>
    <scope>NUCLEOTIDE SEQUENCE [LARGE SCALE GENOMIC DNA]</scope>
    <source>
        <strain evidence="2">NBRC 102407</strain>
    </source>
</reference>
<keyword evidence="2" id="KW-1185">Reference proteome</keyword>
<comment type="caution">
    <text evidence="1">The sequence shown here is derived from an EMBL/GenBank/DDBJ whole genome shotgun (WGS) entry which is preliminary data.</text>
</comment>
<evidence type="ECO:0000313" key="2">
    <source>
        <dbReference type="Proteomes" id="UP001157167"/>
    </source>
</evidence>
<evidence type="ECO:0008006" key="3">
    <source>
        <dbReference type="Google" id="ProtNLM"/>
    </source>
</evidence>
<sequence length="174" mass="19259">MLAYRQAHSPIPLRPMPLRSHHVVAVVAASQFLASFAPAQSLPSPSRTVFKCDEGGRVVYSDVPCMGATKVDVEPTRGVSKLSGKERIGNDVRREVFQEQMADALKPISGMNAKQYDTFGRRLKLSSEAQRECRQLDSQLPALEQSERQATGGDRAAVQQRLFGLRSRFRDLGC</sequence>
<organism evidence="1 2">
    <name type="scientific">Zoogloea oryzae</name>
    <dbReference type="NCBI Taxonomy" id="310767"/>
    <lineage>
        <taxon>Bacteria</taxon>
        <taxon>Pseudomonadati</taxon>
        <taxon>Pseudomonadota</taxon>
        <taxon>Betaproteobacteria</taxon>
        <taxon>Rhodocyclales</taxon>
        <taxon>Zoogloeaceae</taxon>
        <taxon>Zoogloea</taxon>
    </lineage>
</organism>